<evidence type="ECO:0000256" key="14">
    <source>
        <dbReference type="ARBA" id="ARBA00023136"/>
    </source>
</evidence>
<protein>
    <recommendedName>
        <fullName evidence="4 15">NADH-ubiquinone oxidoreductase chain 4L</fullName>
        <ecNumber evidence="3 15">7.1.1.2</ecNumber>
    </recommendedName>
</protein>
<evidence type="ECO:0000256" key="4">
    <source>
        <dbReference type="ARBA" id="ARBA00016612"/>
    </source>
</evidence>
<keyword evidence="11 15" id="KW-0520">NAD</keyword>
<keyword evidence="7 15" id="KW-0812">Transmembrane</keyword>
<evidence type="ECO:0000256" key="9">
    <source>
        <dbReference type="ARBA" id="ARBA00022982"/>
    </source>
</evidence>
<keyword evidence="10 15" id="KW-1133">Transmembrane helix</keyword>
<keyword evidence="14 15" id="KW-0472">Membrane</keyword>
<dbReference type="InterPro" id="IPR001133">
    <property type="entry name" value="NADH_UbQ_OxRdtase_chain4L/K"/>
</dbReference>
<evidence type="ECO:0000256" key="3">
    <source>
        <dbReference type="ARBA" id="ARBA00012944"/>
    </source>
</evidence>
<dbReference type="PANTHER" id="PTHR11434">
    <property type="entry name" value="NADH-UBIQUINONE OXIDOREDUCTASE SUBUNIT ND4L"/>
    <property type="match status" value="1"/>
</dbReference>
<evidence type="ECO:0000256" key="6">
    <source>
        <dbReference type="ARBA" id="ARBA00022660"/>
    </source>
</evidence>
<evidence type="ECO:0000256" key="11">
    <source>
        <dbReference type="ARBA" id="ARBA00023027"/>
    </source>
</evidence>
<proteinExistence type="inferred from homology"/>
<keyword evidence="13 15" id="KW-0496">Mitochondrion</keyword>
<evidence type="ECO:0000256" key="7">
    <source>
        <dbReference type="ARBA" id="ARBA00022692"/>
    </source>
</evidence>
<dbReference type="GO" id="GO:0008137">
    <property type="term" value="F:NADH dehydrogenase (ubiquinone) activity"/>
    <property type="evidence" value="ECO:0007669"/>
    <property type="project" value="UniProtKB-EC"/>
</dbReference>
<name>A0A5J6VBC6_9VEST</name>
<dbReference type="GO" id="GO:0005743">
    <property type="term" value="C:mitochondrial inner membrane"/>
    <property type="evidence" value="ECO:0007669"/>
    <property type="project" value="UniProtKB-SubCell"/>
</dbReference>
<dbReference type="GO" id="GO:0042773">
    <property type="term" value="P:ATP synthesis coupled electron transport"/>
    <property type="evidence" value="ECO:0007669"/>
    <property type="project" value="UniProtKB-UniRule"/>
</dbReference>
<feature type="transmembrane region" description="Helical" evidence="15">
    <location>
        <begin position="6"/>
        <end position="24"/>
    </location>
</feature>
<evidence type="ECO:0000256" key="5">
    <source>
        <dbReference type="ARBA" id="ARBA00022448"/>
    </source>
</evidence>
<organism evidence="16">
    <name type="scientific">Pseudorimula sp. RSIO35641</name>
    <dbReference type="NCBI Taxonomy" id="2652779"/>
    <lineage>
        <taxon>Eukaryota</taxon>
        <taxon>Metazoa</taxon>
        <taxon>Spiralia</taxon>
        <taxon>Lophotrochozoa</taxon>
        <taxon>Mollusca</taxon>
        <taxon>Gastropoda</taxon>
        <taxon>Vetigastropoda</taxon>
        <taxon>Lepetellida</taxon>
        <taxon>Lepetodriloidea</taxon>
        <taxon>Lepetodrilidae</taxon>
        <taxon>Pseudorimula</taxon>
    </lineage>
</organism>
<dbReference type="PANTHER" id="PTHR11434:SF0">
    <property type="entry name" value="NADH-UBIQUINONE OXIDOREDUCTASE CHAIN 4L"/>
    <property type="match status" value="1"/>
</dbReference>
<evidence type="ECO:0000256" key="2">
    <source>
        <dbReference type="ARBA" id="ARBA00010519"/>
    </source>
</evidence>
<evidence type="ECO:0000256" key="12">
    <source>
        <dbReference type="ARBA" id="ARBA00023075"/>
    </source>
</evidence>
<dbReference type="EC" id="7.1.1.2" evidence="3 15"/>
<evidence type="ECO:0000256" key="1">
    <source>
        <dbReference type="ARBA" id="ARBA00004225"/>
    </source>
</evidence>
<keyword evidence="5 15" id="KW-0813">Transport</keyword>
<comment type="catalytic activity">
    <reaction evidence="15">
        <text>a ubiquinone + NADH + 5 H(+)(in) = a ubiquinol + NAD(+) + 4 H(+)(out)</text>
        <dbReference type="Rhea" id="RHEA:29091"/>
        <dbReference type="Rhea" id="RHEA-COMP:9565"/>
        <dbReference type="Rhea" id="RHEA-COMP:9566"/>
        <dbReference type="ChEBI" id="CHEBI:15378"/>
        <dbReference type="ChEBI" id="CHEBI:16389"/>
        <dbReference type="ChEBI" id="CHEBI:17976"/>
        <dbReference type="ChEBI" id="CHEBI:57540"/>
        <dbReference type="ChEBI" id="CHEBI:57945"/>
        <dbReference type="EC" id="7.1.1.2"/>
    </reaction>
</comment>
<geneLocation type="mitochondrion" evidence="16"/>
<accession>A0A5J6VBC6</accession>
<sequence length="99" mass="10756">MTSIPHLLFIPTLGTVLAITTFCLQHNHLLSALLSLEAITLNLFTLLLGSSFFFNFESHSCLILLTLGACEASLGLAILVSLIRMHGNDYVSSFTAQKC</sequence>
<dbReference type="Gene3D" id="1.10.287.3510">
    <property type="match status" value="1"/>
</dbReference>
<comment type="subcellular location">
    <subcellularLocation>
        <location evidence="15">Mitochondrion inner membrane</location>
        <topology evidence="15">Multi-pass membrane protein</topology>
    </subcellularLocation>
    <subcellularLocation>
        <location evidence="1">Mitochondrion membrane</location>
        <topology evidence="1">Multi-pass membrane protein</topology>
    </subcellularLocation>
</comment>
<evidence type="ECO:0000256" key="15">
    <source>
        <dbReference type="RuleBase" id="RU004419"/>
    </source>
</evidence>
<dbReference type="InterPro" id="IPR039428">
    <property type="entry name" value="NUOK/Mnh_C1-like"/>
</dbReference>
<keyword evidence="6 15" id="KW-0679">Respiratory chain</keyword>
<keyword evidence="9 15" id="KW-0249">Electron transport</keyword>
<feature type="transmembrane region" description="Helical" evidence="15">
    <location>
        <begin position="36"/>
        <end position="56"/>
    </location>
</feature>
<reference evidence="16" key="1">
    <citation type="journal article" date="2019" name="Mitochondrial DNA Part B Resour">
        <title>The mitochondrial genome of a slit limpet Pseudorimula sp. (Vetigastropoda: Lepetodrilidae) from hydrothermal vent on the Southwest Indian Ridge.</title>
        <authorList>
            <person name="Zhou Y."/>
            <person name="Cheng H."/>
            <person name="Zhang D."/>
            <person name="Wang C."/>
        </authorList>
    </citation>
    <scope>NUCLEOTIDE SEQUENCE</scope>
    <source>
        <tissue evidence="16">Foot</tissue>
    </source>
</reference>
<feature type="transmembrane region" description="Helical" evidence="15">
    <location>
        <begin position="62"/>
        <end position="83"/>
    </location>
</feature>
<dbReference type="AlphaFoldDB" id="A0A5J6VBC6"/>
<dbReference type="EMBL" id="MK404176">
    <property type="protein sequence ID" value="QFG71047.1"/>
    <property type="molecule type" value="Genomic_DNA"/>
</dbReference>
<dbReference type="Pfam" id="PF00420">
    <property type="entry name" value="Oxidored_q2"/>
    <property type="match status" value="1"/>
</dbReference>
<dbReference type="GO" id="GO:0030964">
    <property type="term" value="C:NADH dehydrogenase complex"/>
    <property type="evidence" value="ECO:0007669"/>
    <property type="project" value="TreeGrafter"/>
</dbReference>
<dbReference type="GO" id="GO:0016651">
    <property type="term" value="F:oxidoreductase activity, acting on NAD(P)H"/>
    <property type="evidence" value="ECO:0007669"/>
    <property type="project" value="InterPro"/>
</dbReference>
<evidence type="ECO:0000256" key="10">
    <source>
        <dbReference type="ARBA" id="ARBA00022989"/>
    </source>
</evidence>
<comment type="similarity">
    <text evidence="2 15">Belongs to the complex I subunit 4L family.</text>
</comment>
<evidence type="ECO:0000256" key="13">
    <source>
        <dbReference type="ARBA" id="ARBA00023128"/>
    </source>
</evidence>
<comment type="function">
    <text evidence="15">Core subunit of the mitochondrial membrane respiratory chain NADH dehydrogenase (Complex I) which catalyzes electron transfer from NADH through the respiratory chain, using ubiquinone as an electron acceptor.</text>
</comment>
<keyword evidence="8 15" id="KW-1278">Translocase</keyword>
<gene>
    <name evidence="16" type="primary">ND4L</name>
</gene>
<evidence type="ECO:0000256" key="8">
    <source>
        <dbReference type="ARBA" id="ARBA00022967"/>
    </source>
</evidence>
<evidence type="ECO:0000313" key="16">
    <source>
        <dbReference type="EMBL" id="QFG71047.1"/>
    </source>
</evidence>
<keyword evidence="12 15" id="KW-0830">Ubiquinone</keyword>
<keyword evidence="15" id="KW-0999">Mitochondrion inner membrane</keyword>